<reference evidence="2 3" key="1">
    <citation type="journal article" date="2013" name="Int. J. Syst. Evol. Microbiol.">
        <title>Marinoscillum luteum sp. nov., isolated from marine sediment.</title>
        <authorList>
            <person name="Cha I.T."/>
            <person name="Park S.J."/>
            <person name="Kim S.J."/>
            <person name="Kim J.G."/>
            <person name="Jung M.Y."/>
            <person name="Shin K.S."/>
            <person name="Kwon K.K."/>
            <person name="Yang S.H."/>
            <person name="Seo Y.S."/>
            <person name="Rhee S.K."/>
        </authorList>
    </citation>
    <scope>NUCLEOTIDE SEQUENCE [LARGE SCALE GENOMIC DNA]</scope>
    <source>
        <strain evidence="2 3">KCTC 23939</strain>
    </source>
</reference>
<feature type="transmembrane region" description="Helical" evidence="1">
    <location>
        <begin position="146"/>
        <end position="168"/>
    </location>
</feature>
<evidence type="ECO:0000313" key="2">
    <source>
        <dbReference type="EMBL" id="MFH6983519.1"/>
    </source>
</evidence>
<dbReference type="EMBL" id="JBIPKE010000015">
    <property type="protein sequence ID" value="MFH6983519.1"/>
    <property type="molecule type" value="Genomic_DNA"/>
</dbReference>
<proteinExistence type="predicted"/>
<feature type="transmembrane region" description="Helical" evidence="1">
    <location>
        <begin position="61"/>
        <end position="81"/>
    </location>
</feature>
<feature type="transmembrane region" description="Helical" evidence="1">
    <location>
        <begin position="27"/>
        <end position="49"/>
    </location>
</feature>
<sequence>MNTKNFFDFSRFWSLLKLELFRSRKGVFMTFLIAFGLLFFVGMLLAIVTEPDMKVFDHSEGYAYTLILGGFILSSLAYSDLGSTLRRYTYLNLPVSTLERFLSMWFLTSIVWIVLFTLTYTAYTWVANYLGQLLFSRVTFYAFDPLSAFTITTMKCYFVLQGIFLVGAAHFRGYVFPKTVSVFIVLAVICGTVVYFMLREPFLSEHECSGVDCELIDVIAEQPIWAIIKWLFWWILAPLSWVITYLGLKGQEA</sequence>
<feature type="transmembrane region" description="Helical" evidence="1">
    <location>
        <begin position="102"/>
        <end position="126"/>
    </location>
</feature>
<dbReference type="Proteomes" id="UP001610063">
    <property type="component" value="Unassembled WGS sequence"/>
</dbReference>
<comment type="caution">
    <text evidence="2">The sequence shown here is derived from an EMBL/GenBank/DDBJ whole genome shotgun (WGS) entry which is preliminary data.</text>
</comment>
<feature type="transmembrane region" description="Helical" evidence="1">
    <location>
        <begin position="180"/>
        <end position="198"/>
    </location>
</feature>
<evidence type="ECO:0000256" key="1">
    <source>
        <dbReference type="SAM" id="Phobius"/>
    </source>
</evidence>
<feature type="transmembrane region" description="Helical" evidence="1">
    <location>
        <begin position="230"/>
        <end position="248"/>
    </location>
</feature>
<organism evidence="2 3">
    <name type="scientific">Marinoscillum luteum</name>
    <dbReference type="NCBI Taxonomy" id="861051"/>
    <lineage>
        <taxon>Bacteria</taxon>
        <taxon>Pseudomonadati</taxon>
        <taxon>Bacteroidota</taxon>
        <taxon>Cytophagia</taxon>
        <taxon>Cytophagales</taxon>
        <taxon>Reichenbachiellaceae</taxon>
        <taxon>Marinoscillum</taxon>
    </lineage>
</organism>
<protein>
    <recommendedName>
        <fullName evidence="4">ABC transporter permease</fullName>
    </recommendedName>
</protein>
<dbReference type="RefSeq" id="WP_159579568.1">
    <property type="nucleotide sequence ID" value="NZ_JBIPKE010000015.1"/>
</dbReference>
<keyword evidence="1" id="KW-0812">Transmembrane</keyword>
<name>A0ABW7N7N9_9BACT</name>
<accession>A0ABW7N7N9</accession>
<gene>
    <name evidence="2" type="ORF">ACHKAR_08725</name>
</gene>
<evidence type="ECO:0008006" key="4">
    <source>
        <dbReference type="Google" id="ProtNLM"/>
    </source>
</evidence>
<keyword evidence="1" id="KW-1133">Transmembrane helix</keyword>
<keyword evidence="1" id="KW-0472">Membrane</keyword>
<keyword evidence="3" id="KW-1185">Reference proteome</keyword>
<evidence type="ECO:0000313" key="3">
    <source>
        <dbReference type="Proteomes" id="UP001610063"/>
    </source>
</evidence>